<gene>
    <name evidence="2" type="ORF">MLD63_15830</name>
</gene>
<dbReference type="EMBL" id="JAKZEU010000006">
    <property type="protein sequence ID" value="MCQ0971892.1"/>
    <property type="molecule type" value="Genomic_DNA"/>
</dbReference>
<evidence type="ECO:0000313" key="2">
    <source>
        <dbReference type="EMBL" id="MCQ0971892.1"/>
    </source>
</evidence>
<protein>
    <recommendedName>
        <fullName evidence="4">Permease</fullName>
    </recommendedName>
</protein>
<dbReference type="RefSeq" id="WP_255330896.1">
    <property type="nucleotide sequence ID" value="NZ_JAKZEU010000006.1"/>
</dbReference>
<reference evidence="2 3" key="1">
    <citation type="submission" date="2022-03" db="EMBL/GenBank/DDBJ databases">
        <authorList>
            <person name="He Y."/>
        </authorList>
    </citation>
    <scope>NUCLEOTIDE SEQUENCE [LARGE SCALE GENOMIC DNA]</scope>
    <source>
        <strain evidence="2 3">TK19116</strain>
    </source>
</reference>
<organism evidence="2 3">
    <name type="scientific">Paracoccus albicereus</name>
    <dbReference type="NCBI Taxonomy" id="2922394"/>
    <lineage>
        <taxon>Bacteria</taxon>
        <taxon>Pseudomonadati</taxon>
        <taxon>Pseudomonadota</taxon>
        <taxon>Alphaproteobacteria</taxon>
        <taxon>Rhodobacterales</taxon>
        <taxon>Paracoccaceae</taxon>
        <taxon>Paracoccus</taxon>
    </lineage>
</organism>
<accession>A0ABT1MU80</accession>
<keyword evidence="1" id="KW-0175">Coiled coil</keyword>
<sequence length="143" mass="15729">MNDMEWGGPGDGSVGALAGLENLPEEDRKVILEAMNKSKEAENVDEVNFISSLFLSYVADMQRDYQDMRAGRHVHIDADALKKAVKSAREVRDALTDLRRERDKVDKLRKDIAGSIGGGSLDLDAARDEVGRRLACLRRAAGS</sequence>
<comment type="caution">
    <text evidence="2">The sequence shown here is derived from an EMBL/GenBank/DDBJ whole genome shotgun (WGS) entry which is preliminary data.</text>
</comment>
<dbReference type="Proteomes" id="UP001203945">
    <property type="component" value="Unassembled WGS sequence"/>
</dbReference>
<evidence type="ECO:0008006" key="4">
    <source>
        <dbReference type="Google" id="ProtNLM"/>
    </source>
</evidence>
<evidence type="ECO:0000256" key="1">
    <source>
        <dbReference type="SAM" id="Coils"/>
    </source>
</evidence>
<feature type="coiled-coil region" evidence="1">
    <location>
        <begin position="78"/>
        <end position="111"/>
    </location>
</feature>
<proteinExistence type="predicted"/>
<evidence type="ECO:0000313" key="3">
    <source>
        <dbReference type="Proteomes" id="UP001203945"/>
    </source>
</evidence>
<keyword evidence="3" id="KW-1185">Reference proteome</keyword>
<name>A0ABT1MU80_9RHOB</name>